<dbReference type="InterPro" id="IPR023210">
    <property type="entry name" value="NADP_OxRdtase_dom"/>
</dbReference>
<name>A0ABD0Y5R2_9HEMI</name>
<evidence type="ECO:0000313" key="2">
    <source>
        <dbReference type="EMBL" id="KAL1122364.1"/>
    </source>
</evidence>
<dbReference type="Gene3D" id="3.20.20.100">
    <property type="entry name" value="NADP-dependent oxidoreductase domain"/>
    <property type="match status" value="1"/>
</dbReference>
<evidence type="ECO:0000259" key="1">
    <source>
        <dbReference type="Pfam" id="PF00248"/>
    </source>
</evidence>
<dbReference type="AlphaFoldDB" id="A0ABD0Y5R2"/>
<dbReference type="InterPro" id="IPR036812">
    <property type="entry name" value="NAD(P)_OxRdtase_dom_sf"/>
</dbReference>
<sequence length="345" mass="39036">MSLPETYIDGFHDKKAVEKMPYRKLGNTGLTISKIGFGGGSVSGLYNDFTENEAIETIRDAIKRGINYIDTAPYYGQGRSEAIIGKALNGVPRNSFYLSTKVGRYTKEWETMFDYSAEKVTRNLEESMRLLGTDYIDIVVVHDVEFGDMNQIITETIPAIRRQVELGKVRYIAISGYPIQTLWDIVQESQIPIDVVLTYCRDTLIDNTLHQFIPLFKEKGLGLISAAPTSMGLLTNDGPPAWHPANSETKKLCAQAAQYCKQNDVELGRLAVYHAMKNENCDNILVGNNNKSLLDSNIEIAIHQISEKELEVLNYLYKTYFQLKDNMHWEGLEVAAYKTYMNTKQ</sequence>
<comment type="caution">
    <text evidence="2">The sequence shown here is derived from an EMBL/GenBank/DDBJ whole genome shotgun (WGS) entry which is preliminary data.</text>
</comment>
<dbReference type="PANTHER" id="PTHR42686">
    <property type="entry name" value="GH17980P-RELATED"/>
    <property type="match status" value="1"/>
</dbReference>
<gene>
    <name evidence="2" type="ORF">AAG570_003769</name>
</gene>
<evidence type="ECO:0000313" key="3">
    <source>
        <dbReference type="Proteomes" id="UP001558652"/>
    </source>
</evidence>
<dbReference type="FunFam" id="3.20.20.100:FF:000011">
    <property type="entry name" value="Aldo/keto reductase"/>
    <property type="match status" value="1"/>
</dbReference>
<dbReference type="PANTHER" id="PTHR42686:SF1">
    <property type="entry name" value="GH17980P-RELATED"/>
    <property type="match status" value="1"/>
</dbReference>
<dbReference type="InterPro" id="IPR020471">
    <property type="entry name" value="AKR"/>
</dbReference>
<dbReference type="EMBL" id="JBFDAA010000014">
    <property type="protein sequence ID" value="KAL1122364.1"/>
    <property type="molecule type" value="Genomic_DNA"/>
</dbReference>
<keyword evidence="3" id="KW-1185">Reference proteome</keyword>
<dbReference type="CDD" id="cd19163">
    <property type="entry name" value="AKR_galDH"/>
    <property type="match status" value="1"/>
</dbReference>
<dbReference type="Pfam" id="PF00248">
    <property type="entry name" value="Aldo_ket_red"/>
    <property type="match status" value="1"/>
</dbReference>
<dbReference type="Proteomes" id="UP001558652">
    <property type="component" value="Unassembled WGS sequence"/>
</dbReference>
<protein>
    <recommendedName>
        <fullName evidence="1">NADP-dependent oxidoreductase domain-containing protein</fullName>
    </recommendedName>
</protein>
<organism evidence="2 3">
    <name type="scientific">Ranatra chinensis</name>
    <dbReference type="NCBI Taxonomy" id="642074"/>
    <lineage>
        <taxon>Eukaryota</taxon>
        <taxon>Metazoa</taxon>
        <taxon>Ecdysozoa</taxon>
        <taxon>Arthropoda</taxon>
        <taxon>Hexapoda</taxon>
        <taxon>Insecta</taxon>
        <taxon>Pterygota</taxon>
        <taxon>Neoptera</taxon>
        <taxon>Paraneoptera</taxon>
        <taxon>Hemiptera</taxon>
        <taxon>Heteroptera</taxon>
        <taxon>Panheteroptera</taxon>
        <taxon>Nepomorpha</taxon>
        <taxon>Nepidae</taxon>
        <taxon>Ranatrinae</taxon>
        <taxon>Ranatra</taxon>
    </lineage>
</organism>
<accession>A0ABD0Y5R2</accession>
<feature type="domain" description="NADP-dependent oxidoreductase" evidence="1">
    <location>
        <begin position="34"/>
        <end position="313"/>
    </location>
</feature>
<dbReference type="SUPFAM" id="SSF51430">
    <property type="entry name" value="NAD(P)-linked oxidoreductase"/>
    <property type="match status" value="1"/>
</dbReference>
<dbReference type="InterPro" id="IPR044479">
    <property type="entry name" value="LGALDH-like"/>
</dbReference>
<proteinExistence type="predicted"/>
<reference evidence="2 3" key="1">
    <citation type="submission" date="2024-07" db="EMBL/GenBank/DDBJ databases">
        <title>Chromosome-level genome assembly of the water stick insect Ranatra chinensis (Heteroptera: Nepidae).</title>
        <authorList>
            <person name="Liu X."/>
        </authorList>
    </citation>
    <scope>NUCLEOTIDE SEQUENCE [LARGE SCALE GENOMIC DNA]</scope>
    <source>
        <strain evidence="2">Cailab_2021Rc</strain>
        <tissue evidence="2">Muscle</tissue>
    </source>
</reference>